<comment type="caution">
    <text evidence="9">The sequence shown here is derived from an EMBL/GenBank/DDBJ whole genome shotgun (WGS) entry which is preliminary data.</text>
</comment>
<protein>
    <submittedName>
        <fullName evidence="9">Succinate dehydrogenase/fumarate reductase cytochrome b subunit</fullName>
    </submittedName>
</protein>
<feature type="transmembrane region" description="Helical" evidence="8">
    <location>
        <begin position="108"/>
        <end position="131"/>
    </location>
</feature>
<feature type="transmembrane region" description="Helical" evidence="8">
    <location>
        <begin position="151"/>
        <end position="172"/>
    </location>
</feature>
<evidence type="ECO:0000256" key="3">
    <source>
        <dbReference type="ARBA" id="ARBA00022692"/>
    </source>
</evidence>
<comment type="subcellular location">
    <subcellularLocation>
        <location evidence="1">Membrane</location>
    </subcellularLocation>
</comment>
<feature type="transmembrane region" description="Helical" evidence="8">
    <location>
        <begin position="21"/>
        <end position="46"/>
    </location>
</feature>
<keyword evidence="5 8" id="KW-1133">Transmembrane helix</keyword>
<name>A0ABS0J0S0_9BACT</name>
<gene>
    <name evidence="9" type="ORF">FVW20_00850</name>
</gene>
<evidence type="ECO:0000256" key="8">
    <source>
        <dbReference type="SAM" id="Phobius"/>
    </source>
</evidence>
<evidence type="ECO:0000313" key="10">
    <source>
        <dbReference type="Proteomes" id="UP001194469"/>
    </source>
</evidence>
<dbReference type="RefSeq" id="WP_196607889.1">
    <property type="nucleotide sequence ID" value="NZ_VRYY01000016.1"/>
</dbReference>
<dbReference type="InterPro" id="IPR000701">
    <property type="entry name" value="SuccDH_FuR_B_TM-su"/>
</dbReference>
<dbReference type="Pfam" id="PF01127">
    <property type="entry name" value="Sdh_cyt"/>
    <property type="match status" value="1"/>
</dbReference>
<evidence type="ECO:0000256" key="4">
    <source>
        <dbReference type="ARBA" id="ARBA00022723"/>
    </source>
</evidence>
<keyword evidence="3 8" id="KW-0812">Transmembrane</keyword>
<dbReference type="SUPFAM" id="SSF81343">
    <property type="entry name" value="Fumarate reductase respiratory complex transmembrane subunits"/>
    <property type="match status" value="1"/>
</dbReference>
<sequence length="217" mass="23748">METDCIAPARPRSRADGWLDWVQMATGAALALFACMHMIFLSSVLFGAGALNGLSAVMDALHLETVGGVLIAIVFCVHATVAARKIPFKAAQAATAWRHARLLHHPETWAWVAQVGTAFILAVFITIHIWTGLTDLPVQALKSAVRVQHGGWFWVFLLVLPALALHLVIGAWRAGAKWGLITRENRADITRKGLYLLGGFLCLSLLTLLRFRLLPLE</sequence>
<keyword evidence="4" id="KW-0479">Metal-binding</keyword>
<dbReference type="EMBL" id="VRYY01000016">
    <property type="protein sequence ID" value="MBG3875611.1"/>
    <property type="molecule type" value="Genomic_DNA"/>
</dbReference>
<dbReference type="Proteomes" id="UP001194469">
    <property type="component" value="Unassembled WGS sequence"/>
</dbReference>
<dbReference type="InterPro" id="IPR034804">
    <property type="entry name" value="SQR/QFR_C/D"/>
</dbReference>
<evidence type="ECO:0000256" key="1">
    <source>
        <dbReference type="ARBA" id="ARBA00004370"/>
    </source>
</evidence>
<evidence type="ECO:0000256" key="7">
    <source>
        <dbReference type="ARBA" id="ARBA00023136"/>
    </source>
</evidence>
<evidence type="ECO:0000256" key="2">
    <source>
        <dbReference type="ARBA" id="ARBA00022617"/>
    </source>
</evidence>
<proteinExistence type="predicted"/>
<keyword evidence="6" id="KW-0408">Iron</keyword>
<evidence type="ECO:0000256" key="6">
    <source>
        <dbReference type="ARBA" id="ARBA00023004"/>
    </source>
</evidence>
<organism evidence="9 10">
    <name type="scientific">Nitratidesulfovibrio oxamicus</name>
    <dbReference type="NCBI Taxonomy" id="32016"/>
    <lineage>
        <taxon>Bacteria</taxon>
        <taxon>Pseudomonadati</taxon>
        <taxon>Thermodesulfobacteriota</taxon>
        <taxon>Desulfovibrionia</taxon>
        <taxon>Desulfovibrionales</taxon>
        <taxon>Desulfovibrionaceae</taxon>
        <taxon>Nitratidesulfovibrio</taxon>
    </lineage>
</organism>
<evidence type="ECO:0000313" key="9">
    <source>
        <dbReference type="EMBL" id="MBG3875611.1"/>
    </source>
</evidence>
<keyword evidence="2" id="KW-0349">Heme</keyword>
<keyword evidence="7 8" id="KW-0472">Membrane</keyword>
<feature type="transmembrane region" description="Helical" evidence="8">
    <location>
        <begin position="66"/>
        <end position="87"/>
    </location>
</feature>
<reference evidence="9 10" key="1">
    <citation type="submission" date="2019-08" db="EMBL/GenBank/DDBJ databases">
        <authorList>
            <person name="Luo N."/>
        </authorList>
    </citation>
    <scope>NUCLEOTIDE SEQUENCE [LARGE SCALE GENOMIC DNA]</scope>
    <source>
        <strain evidence="9 10">NCIMB 9442</strain>
    </source>
</reference>
<dbReference type="Gene3D" id="1.20.1300.10">
    <property type="entry name" value="Fumarate reductase/succinate dehydrogenase, transmembrane subunit"/>
    <property type="match status" value="1"/>
</dbReference>
<evidence type="ECO:0000256" key="5">
    <source>
        <dbReference type="ARBA" id="ARBA00022989"/>
    </source>
</evidence>
<feature type="transmembrane region" description="Helical" evidence="8">
    <location>
        <begin position="193"/>
        <end position="213"/>
    </location>
</feature>
<keyword evidence="10" id="KW-1185">Reference proteome</keyword>
<accession>A0ABS0J0S0</accession>